<dbReference type="FunFam" id="3.80.10.10:FF:000095">
    <property type="entry name" value="LRR receptor-like serine/threonine-protein kinase GSO1"/>
    <property type="match status" value="1"/>
</dbReference>
<name>A0A5A7Q3D6_STRAF</name>
<keyword evidence="15" id="KW-1185">Reference proteome</keyword>
<protein>
    <submittedName>
        <fullName evidence="14">Receptor-like protein</fullName>
    </submittedName>
</protein>
<keyword evidence="7" id="KW-0677">Repeat</keyword>
<feature type="domain" description="Leucine-rich repeat-containing N-terminal plant-type" evidence="13">
    <location>
        <begin position="35"/>
        <end position="71"/>
    </location>
</feature>
<organism evidence="14 15">
    <name type="scientific">Striga asiatica</name>
    <name type="common">Asiatic witchweed</name>
    <name type="synonym">Buchnera asiatica</name>
    <dbReference type="NCBI Taxonomy" id="4170"/>
    <lineage>
        <taxon>Eukaryota</taxon>
        <taxon>Viridiplantae</taxon>
        <taxon>Streptophyta</taxon>
        <taxon>Embryophyta</taxon>
        <taxon>Tracheophyta</taxon>
        <taxon>Spermatophyta</taxon>
        <taxon>Magnoliopsida</taxon>
        <taxon>eudicotyledons</taxon>
        <taxon>Gunneridae</taxon>
        <taxon>Pentapetalae</taxon>
        <taxon>asterids</taxon>
        <taxon>lamiids</taxon>
        <taxon>Lamiales</taxon>
        <taxon>Orobanchaceae</taxon>
        <taxon>Buchnereae</taxon>
        <taxon>Striga</taxon>
    </lineage>
</organism>
<evidence type="ECO:0000256" key="2">
    <source>
        <dbReference type="ARBA" id="ARBA00009592"/>
    </source>
</evidence>
<dbReference type="InterPro" id="IPR001611">
    <property type="entry name" value="Leu-rich_rpt"/>
</dbReference>
<dbReference type="Pfam" id="PF08263">
    <property type="entry name" value="LRRNT_2"/>
    <property type="match status" value="1"/>
</dbReference>
<dbReference type="Pfam" id="PF00560">
    <property type="entry name" value="LRR_1"/>
    <property type="match status" value="9"/>
</dbReference>
<dbReference type="PANTHER" id="PTHR48063:SF98">
    <property type="entry name" value="LRR RECEPTOR-LIKE SERINE_THREONINE-PROTEIN KINASE FLS2"/>
    <property type="match status" value="1"/>
</dbReference>
<keyword evidence="10" id="KW-0325">Glycoprotein</keyword>
<comment type="similarity">
    <text evidence="2">Belongs to the RLP family.</text>
</comment>
<proteinExistence type="inferred from homology"/>
<evidence type="ECO:0000256" key="1">
    <source>
        <dbReference type="ARBA" id="ARBA00004251"/>
    </source>
</evidence>
<sequence length="872" mass="96294">MKLSKPCIFAASFFLLIICSYCSTPDKIISSHEIEKQSLLSFKQSLLDPLNKLSSWNARVDCCMWEGVICNNLTGNVVELHLSHCGLANSEPPLFDVNIILTNLATLDLSSNSLTVVPKWIFQLSSLIFLDLSNNSFEGPIPTLANCEKLQHVDLHNNHFNSTIPDWLYSCENLKYVNLGRNNLQGNISNAIANLTSLTTLDLSSNELSGEIPKEIASLCKIKVLSFIDNRLQGNVSFVLSNMSECFLSSVEYLDLSLNQLSGLITPQIGEFKSLHTLYLNANSLSGIIPSNIGNLSSLEYLDLGANSLSGDLPESIGQLLNLKELYYSDNKLEGIVSETHFARLSKLTVLSASRNRLTWKVSSLNSSSQFNLEALQLGSWNVVLGSQIFSWLETQRKSISVLDLSCTGISGYVPSWVWSIHSLNLSHNQLQGEIPVIDSRKRGISYPGLIYLSSNNFSGPLPRLGKLVAELDLSNNSFSGGLSDFLCDISNQTYGLKVLHLGGNRLSGQVPNCWRNWPLLQVLNLCNNSLSGRIPSSIGYLANLLSLNLCRNKFSGHIPFSIQNCTQLLKIDIADNDLDGNIRTWDWTSLMRLKFLILQSNKLSGEINPTICQLSSLQILDLSNNSFSGVIPMCIDNFTAMATKRGLEKYVYGFAILESASIGTKGSSLQYDTFLSLVSGIDLSGNNLSGNIPNEITSLVELKSLNLSGNHLTGTIPDNIGNLKQLESLDFSRNSLAGEIPSSFKYMSSLSYLNLSCNNLTGRIPESTQLQGFNESSFNVNNLCGPPLKVSCSNEDKVPGAEDQDEEGEIEWLYIFLSLGYSVGLSAVLTAFFLKKSWWEVYCKSLQIVWDSVYVFSVVKWRMLTREVGRN</sequence>
<dbReference type="InterPro" id="IPR013210">
    <property type="entry name" value="LRR_N_plant-typ"/>
</dbReference>
<dbReference type="InterPro" id="IPR003591">
    <property type="entry name" value="Leu-rich_rpt_typical-subtyp"/>
</dbReference>
<feature type="transmembrane region" description="Helical" evidence="11">
    <location>
        <begin position="813"/>
        <end position="835"/>
    </location>
</feature>
<dbReference type="SUPFAM" id="SSF52058">
    <property type="entry name" value="L domain-like"/>
    <property type="match status" value="1"/>
</dbReference>
<evidence type="ECO:0000313" key="14">
    <source>
        <dbReference type="EMBL" id="GER39368.1"/>
    </source>
</evidence>
<evidence type="ECO:0000256" key="11">
    <source>
        <dbReference type="SAM" id="Phobius"/>
    </source>
</evidence>
<keyword evidence="14" id="KW-0675">Receptor</keyword>
<dbReference type="GO" id="GO:0006952">
    <property type="term" value="P:defense response"/>
    <property type="evidence" value="ECO:0007669"/>
    <property type="project" value="UniProtKB-ARBA"/>
</dbReference>
<dbReference type="GO" id="GO:0051707">
    <property type="term" value="P:response to other organism"/>
    <property type="evidence" value="ECO:0007669"/>
    <property type="project" value="UniProtKB-ARBA"/>
</dbReference>
<evidence type="ECO:0000256" key="10">
    <source>
        <dbReference type="ARBA" id="ARBA00023180"/>
    </source>
</evidence>
<evidence type="ECO:0000256" key="8">
    <source>
        <dbReference type="ARBA" id="ARBA00022989"/>
    </source>
</evidence>
<dbReference type="Proteomes" id="UP000325081">
    <property type="component" value="Unassembled WGS sequence"/>
</dbReference>
<evidence type="ECO:0000256" key="12">
    <source>
        <dbReference type="SAM" id="SignalP"/>
    </source>
</evidence>
<dbReference type="PRINTS" id="PR00019">
    <property type="entry name" value="LEURICHRPT"/>
</dbReference>
<dbReference type="EMBL" id="BKCP01005627">
    <property type="protein sequence ID" value="GER39368.1"/>
    <property type="molecule type" value="Genomic_DNA"/>
</dbReference>
<comment type="subcellular location">
    <subcellularLocation>
        <location evidence="1">Cell membrane</location>
        <topology evidence="1">Single-pass type I membrane protein</topology>
    </subcellularLocation>
</comment>
<dbReference type="InterPro" id="IPR032675">
    <property type="entry name" value="LRR_dom_sf"/>
</dbReference>
<dbReference type="SMART" id="SM00369">
    <property type="entry name" value="LRR_TYP"/>
    <property type="match status" value="8"/>
</dbReference>
<evidence type="ECO:0000256" key="4">
    <source>
        <dbReference type="ARBA" id="ARBA00022614"/>
    </source>
</evidence>
<feature type="signal peptide" evidence="12">
    <location>
        <begin position="1"/>
        <end position="22"/>
    </location>
</feature>
<evidence type="ECO:0000256" key="7">
    <source>
        <dbReference type="ARBA" id="ARBA00022737"/>
    </source>
</evidence>
<dbReference type="Gene3D" id="3.80.10.10">
    <property type="entry name" value="Ribonuclease Inhibitor"/>
    <property type="match status" value="4"/>
</dbReference>
<gene>
    <name evidence="14" type="ORF">STAS_15978</name>
</gene>
<evidence type="ECO:0000256" key="3">
    <source>
        <dbReference type="ARBA" id="ARBA00022475"/>
    </source>
</evidence>
<keyword evidence="6 12" id="KW-0732">Signal</keyword>
<dbReference type="OrthoDB" id="908873at2759"/>
<comment type="caution">
    <text evidence="14">The sequence shown here is derived from an EMBL/GenBank/DDBJ whole genome shotgun (WGS) entry which is preliminary data.</text>
</comment>
<dbReference type="PROSITE" id="PS51450">
    <property type="entry name" value="LRR"/>
    <property type="match status" value="2"/>
</dbReference>
<evidence type="ECO:0000256" key="6">
    <source>
        <dbReference type="ARBA" id="ARBA00022729"/>
    </source>
</evidence>
<accession>A0A5A7Q3D6</accession>
<dbReference type="GO" id="GO:0005886">
    <property type="term" value="C:plasma membrane"/>
    <property type="evidence" value="ECO:0007669"/>
    <property type="project" value="UniProtKB-SubCell"/>
</dbReference>
<feature type="chain" id="PRO_5022992248" evidence="12">
    <location>
        <begin position="23"/>
        <end position="872"/>
    </location>
</feature>
<keyword evidence="3" id="KW-1003">Cell membrane</keyword>
<dbReference type="AlphaFoldDB" id="A0A5A7Q3D6"/>
<keyword evidence="8 11" id="KW-1133">Transmembrane helix</keyword>
<evidence type="ECO:0000259" key="13">
    <source>
        <dbReference type="Pfam" id="PF08263"/>
    </source>
</evidence>
<dbReference type="InterPro" id="IPR046956">
    <property type="entry name" value="RLP23-like"/>
</dbReference>
<keyword evidence="4" id="KW-0433">Leucine-rich repeat</keyword>
<dbReference type="PANTHER" id="PTHR48063">
    <property type="entry name" value="LRR RECEPTOR-LIKE KINASE"/>
    <property type="match status" value="1"/>
</dbReference>
<evidence type="ECO:0000256" key="5">
    <source>
        <dbReference type="ARBA" id="ARBA00022692"/>
    </source>
</evidence>
<evidence type="ECO:0000313" key="15">
    <source>
        <dbReference type="Proteomes" id="UP000325081"/>
    </source>
</evidence>
<keyword evidence="5 11" id="KW-0812">Transmembrane</keyword>
<dbReference type="SMART" id="SM00365">
    <property type="entry name" value="LRR_SD22"/>
    <property type="match status" value="8"/>
</dbReference>
<keyword evidence="9 11" id="KW-0472">Membrane</keyword>
<dbReference type="FunFam" id="3.80.10.10:FF:000111">
    <property type="entry name" value="LRR receptor-like serine/threonine-protein kinase ERECTA"/>
    <property type="match status" value="1"/>
</dbReference>
<dbReference type="Pfam" id="PF13855">
    <property type="entry name" value="LRR_8"/>
    <property type="match status" value="3"/>
</dbReference>
<evidence type="ECO:0000256" key="9">
    <source>
        <dbReference type="ARBA" id="ARBA00023136"/>
    </source>
</evidence>
<reference evidence="15" key="1">
    <citation type="journal article" date="2019" name="Curr. Biol.">
        <title>Genome Sequence of Striga asiatica Provides Insight into the Evolution of Plant Parasitism.</title>
        <authorList>
            <person name="Yoshida S."/>
            <person name="Kim S."/>
            <person name="Wafula E.K."/>
            <person name="Tanskanen J."/>
            <person name="Kim Y.M."/>
            <person name="Honaas L."/>
            <person name="Yang Z."/>
            <person name="Spallek T."/>
            <person name="Conn C.E."/>
            <person name="Ichihashi Y."/>
            <person name="Cheong K."/>
            <person name="Cui S."/>
            <person name="Der J.P."/>
            <person name="Gundlach H."/>
            <person name="Jiao Y."/>
            <person name="Hori C."/>
            <person name="Ishida J.K."/>
            <person name="Kasahara H."/>
            <person name="Kiba T."/>
            <person name="Kim M.S."/>
            <person name="Koo N."/>
            <person name="Laohavisit A."/>
            <person name="Lee Y.H."/>
            <person name="Lumba S."/>
            <person name="McCourt P."/>
            <person name="Mortimer J.C."/>
            <person name="Mutuku J.M."/>
            <person name="Nomura T."/>
            <person name="Sasaki-Sekimoto Y."/>
            <person name="Seto Y."/>
            <person name="Wang Y."/>
            <person name="Wakatake T."/>
            <person name="Sakakibara H."/>
            <person name="Demura T."/>
            <person name="Yamaguchi S."/>
            <person name="Yoneyama K."/>
            <person name="Manabe R.I."/>
            <person name="Nelson D.C."/>
            <person name="Schulman A.H."/>
            <person name="Timko M.P."/>
            <person name="dePamphilis C.W."/>
            <person name="Choi D."/>
            <person name="Shirasu K."/>
        </authorList>
    </citation>
    <scope>NUCLEOTIDE SEQUENCE [LARGE SCALE GENOMIC DNA]</scope>
    <source>
        <strain evidence="15">cv. UVA1</strain>
    </source>
</reference>
<dbReference type="SUPFAM" id="SSF52047">
    <property type="entry name" value="RNI-like"/>
    <property type="match status" value="2"/>
</dbReference>
<dbReference type="FunFam" id="3.80.10.10:FF:000905">
    <property type="entry name" value="Receptor-like protein kinase 7"/>
    <property type="match status" value="1"/>
</dbReference>